<reference evidence="2" key="2">
    <citation type="journal article" date="2024" name="Plant">
        <title>Genomic evolution and insights into agronomic trait innovations of Sesamum species.</title>
        <authorList>
            <person name="Miao H."/>
            <person name="Wang L."/>
            <person name="Qu L."/>
            <person name="Liu H."/>
            <person name="Sun Y."/>
            <person name="Le M."/>
            <person name="Wang Q."/>
            <person name="Wei S."/>
            <person name="Zheng Y."/>
            <person name="Lin W."/>
            <person name="Duan Y."/>
            <person name="Cao H."/>
            <person name="Xiong S."/>
            <person name="Wang X."/>
            <person name="Wei L."/>
            <person name="Li C."/>
            <person name="Ma Q."/>
            <person name="Ju M."/>
            <person name="Zhao R."/>
            <person name="Li G."/>
            <person name="Mu C."/>
            <person name="Tian Q."/>
            <person name="Mei H."/>
            <person name="Zhang T."/>
            <person name="Gao T."/>
            <person name="Zhang H."/>
        </authorList>
    </citation>
    <scope>NUCLEOTIDE SEQUENCE</scope>
    <source>
        <strain evidence="2">G02</strain>
    </source>
</reference>
<dbReference type="InterPro" id="IPR013103">
    <property type="entry name" value="RVT_2"/>
</dbReference>
<dbReference type="InterPro" id="IPR036397">
    <property type="entry name" value="RNaseH_sf"/>
</dbReference>
<dbReference type="Gene3D" id="3.30.420.10">
    <property type="entry name" value="Ribonuclease H-like superfamily/Ribonuclease H"/>
    <property type="match status" value="1"/>
</dbReference>
<feature type="domain" description="Reverse transcriptase Ty1/copia-type" evidence="1">
    <location>
        <begin position="86"/>
        <end position="169"/>
    </location>
</feature>
<gene>
    <name evidence="2" type="ORF">Sradi_6873800</name>
</gene>
<dbReference type="SUPFAM" id="SSF56672">
    <property type="entry name" value="DNA/RNA polymerases"/>
    <property type="match status" value="1"/>
</dbReference>
<organism evidence="2">
    <name type="scientific">Sesamum radiatum</name>
    <name type="common">Black benniseed</name>
    <dbReference type="NCBI Taxonomy" id="300843"/>
    <lineage>
        <taxon>Eukaryota</taxon>
        <taxon>Viridiplantae</taxon>
        <taxon>Streptophyta</taxon>
        <taxon>Embryophyta</taxon>
        <taxon>Tracheophyta</taxon>
        <taxon>Spermatophyta</taxon>
        <taxon>Magnoliopsida</taxon>
        <taxon>eudicotyledons</taxon>
        <taxon>Gunneridae</taxon>
        <taxon>Pentapetalae</taxon>
        <taxon>asterids</taxon>
        <taxon>lamiids</taxon>
        <taxon>Lamiales</taxon>
        <taxon>Pedaliaceae</taxon>
        <taxon>Sesamum</taxon>
    </lineage>
</organism>
<reference evidence="2" key="1">
    <citation type="submission" date="2020-06" db="EMBL/GenBank/DDBJ databases">
        <authorList>
            <person name="Li T."/>
            <person name="Hu X."/>
            <person name="Zhang T."/>
            <person name="Song X."/>
            <person name="Zhang H."/>
            <person name="Dai N."/>
            <person name="Sheng W."/>
            <person name="Hou X."/>
            <person name="Wei L."/>
        </authorList>
    </citation>
    <scope>NUCLEOTIDE SEQUENCE</scope>
    <source>
        <strain evidence="2">G02</strain>
        <tissue evidence="2">Leaf</tissue>
    </source>
</reference>
<dbReference type="InterPro" id="IPR043502">
    <property type="entry name" value="DNA/RNA_pol_sf"/>
</dbReference>
<dbReference type="CDD" id="cd09272">
    <property type="entry name" value="RNase_HI_RT_Ty1"/>
    <property type="match status" value="1"/>
</dbReference>
<dbReference type="EMBL" id="JACGWJ010000141">
    <property type="protein sequence ID" value="KAL0294684.1"/>
    <property type="molecule type" value="Genomic_DNA"/>
</dbReference>
<feature type="domain" description="Reverse transcriptase Ty1/copia-type" evidence="1">
    <location>
        <begin position="3"/>
        <end position="49"/>
    </location>
</feature>
<dbReference type="Pfam" id="PF07727">
    <property type="entry name" value="RVT_2"/>
    <property type="match status" value="2"/>
</dbReference>
<dbReference type="PANTHER" id="PTHR11439:SF496">
    <property type="entry name" value="RNA-DIRECTED DNA POLYMERASE"/>
    <property type="match status" value="1"/>
</dbReference>
<name>A0AAW2JK24_SESRA</name>
<dbReference type="PANTHER" id="PTHR11439">
    <property type="entry name" value="GAG-POL-RELATED RETROTRANSPOSON"/>
    <property type="match status" value="1"/>
</dbReference>
<sequence>MAKSIRILLAIAAWYDYEIWQMDVKTAFLNGFVEEEIFMDQPEGFTTVEKNRRSVASKGPSTASSKLPEVGTHILTKSYGISGSSVAYLVLYVDDILLIGNDVKMLGDIKAWLSTQFSMKDMGETSYIIGIKIYRDRSRRMLGLTQSSYIEKILKRFRMEHSKRGALPMRHGIKLSKKQSPKTDEELKRMSDIPYASAVGSIQYAVQCTRADVAYALSVTSRYQACAGEAHWSSVKSILKYLRRTKDLFLIYCGGELILEGYSDASFQSDDDDAKSQSGFVFKLNDGVVAWKSSKQDTTANSTTEAEYIAASEAAKEAVWMKNYIQELGVVPSNAEPVVIFCDNNGAIAQAKEPRSHHRSKHILRRYHLLREMVGRGECRMDRVSSAENAADPLTKPMLQVAHTQHLDKMGLRSMSDWL</sequence>
<evidence type="ECO:0000313" key="2">
    <source>
        <dbReference type="EMBL" id="KAL0294684.1"/>
    </source>
</evidence>
<protein>
    <submittedName>
        <fullName evidence="2">Retrovirus-related Pol polyprotein from transposon TNT 1-94</fullName>
    </submittedName>
</protein>
<evidence type="ECO:0000259" key="1">
    <source>
        <dbReference type="Pfam" id="PF07727"/>
    </source>
</evidence>
<dbReference type="GO" id="GO:0003676">
    <property type="term" value="F:nucleic acid binding"/>
    <property type="evidence" value="ECO:0007669"/>
    <property type="project" value="InterPro"/>
</dbReference>
<proteinExistence type="predicted"/>
<accession>A0AAW2JK24</accession>
<comment type="caution">
    <text evidence="2">The sequence shown here is derived from an EMBL/GenBank/DDBJ whole genome shotgun (WGS) entry which is preliminary data.</text>
</comment>
<dbReference type="AlphaFoldDB" id="A0AAW2JK24"/>